<dbReference type="PANTHER" id="PTHR12385:SF14">
    <property type="entry name" value="CHOLINE TRANSPORTER-LIKE 2"/>
    <property type="match status" value="1"/>
</dbReference>
<evidence type="ECO:0000256" key="7">
    <source>
        <dbReference type="RuleBase" id="RU368066"/>
    </source>
</evidence>
<feature type="transmembrane region" description="Helical" evidence="7">
    <location>
        <begin position="168"/>
        <end position="190"/>
    </location>
</feature>
<accession>A0ABP0MEA0</accession>
<keyword evidence="10" id="KW-1185">Reference proteome</keyword>
<comment type="similarity">
    <text evidence="2 7">Belongs to the CTL (choline transporter-like) family.</text>
</comment>
<evidence type="ECO:0000256" key="6">
    <source>
        <dbReference type="ARBA" id="ARBA00023180"/>
    </source>
</evidence>
<feature type="transmembrane region" description="Helical" evidence="7">
    <location>
        <begin position="384"/>
        <end position="403"/>
    </location>
</feature>
<organism evidence="9 10">
    <name type="scientific">Durusdinium trenchii</name>
    <dbReference type="NCBI Taxonomy" id="1381693"/>
    <lineage>
        <taxon>Eukaryota</taxon>
        <taxon>Sar</taxon>
        <taxon>Alveolata</taxon>
        <taxon>Dinophyceae</taxon>
        <taxon>Suessiales</taxon>
        <taxon>Symbiodiniaceae</taxon>
        <taxon>Durusdinium</taxon>
    </lineage>
</organism>
<comment type="function">
    <text evidence="7">Choline transporter.</text>
</comment>
<feature type="transmembrane region" description="Helical" evidence="7">
    <location>
        <begin position="29"/>
        <end position="49"/>
    </location>
</feature>
<evidence type="ECO:0000256" key="5">
    <source>
        <dbReference type="ARBA" id="ARBA00023136"/>
    </source>
</evidence>
<gene>
    <name evidence="9" type="ORF">CCMP2556_LOCUS25299</name>
</gene>
<evidence type="ECO:0000256" key="1">
    <source>
        <dbReference type="ARBA" id="ARBA00004141"/>
    </source>
</evidence>
<dbReference type="Proteomes" id="UP001642484">
    <property type="component" value="Unassembled WGS sequence"/>
</dbReference>
<feature type="transmembrane region" description="Helical" evidence="7">
    <location>
        <begin position="197"/>
        <end position="217"/>
    </location>
</feature>
<reference evidence="9 10" key="1">
    <citation type="submission" date="2024-02" db="EMBL/GenBank/DDBJ databases">
        <authorList>
            <person name="Chen Y."/>
            <person name="Shah S."/>
            <person name="Dougan E. K."/>
            <person name="Thang M."/>
            <person name="Chan C."/>
        </authorList>
    </citation>
    <scope>NUCLEOTIDE SEQUENCE [LARGE SCALE GENOMIC DNA]</scope>
</reference>
<evidence type="ECO:0000256" key="3">
    <source>
        <dbReference type="ARBA" id="ARBA00022692"/>
    </source>
</evidence>
<keyword evidence="4 7" id="KW-1133">Transmembrane helix</keyword>
<comment type="subcellular location">
    <subcellularLocation>
        <location evidence="7">Cell membrane</location>
        <topology evidence="7">Multi-pass membrane protein</topology>
    </subcellularLocation>
    <subcellularLocation>
        <location evidence="1">Membrane</location>
        <topology evidence="1">Multi-pass membrane protein</topology>
    </subcellularLocation>
</comment>
<feature type="transmembrane region" description="Helical" evidence="7">
    <location>
        <begin position="229"/>
        <end position="250"/>
    </location>
</feature>
<evidence type="ECO:0000256" key="8">
    <source>
        <dbReference type="SAM" id="MobiDB-lite"/>
    </source>
</evidence>
<feature type="transmembrane region" description="Helical" evidence="7">
    <location>
        <begin position="288"/>
        <end position="311"/>
    </location>
</feature>
<feature type="transmembrane region" description="Helical" evidence="7">
    <location>
        <begin position="323"/>
        <end position="346"/>
    </location>
</feature>
<dbReference type="PANTHER" id="PTHR12385">
    <property type="entry name" value="CHOLINE TRANSPORTER-LIKE (SLC FAMILY 44)"/>
    <property type="match status" value="1"/>
</dbReference>
<feature type="region of interest" description="Disordered" evidence="8">
    <location>
        <begin position="585"/>
        <end position="609"/>
    </location>
</feature>
<dbReference type="EMBL" id="CAXAMN010016925">
    <property type="protein sequence ID" value="CAK9049413.1"/>
    <property type="molecule type" value="Genomic_DNA"/>
</dbReference>
<dbReference type="InterPro" id="IPR007603">
    <property type="entry name" value="Choline_transptr-like"/>
</dbReference>
<evidence type="ECO:0000256" key="2">
    <source>
        <dbReference type="ARBA" id="ARBA00007168"/>
    </source>
</evidence>
<proteinExistence type="inferred from homology"/>
<feature type="transmembrane region" description="Helical" evidence="7">
    <location>
        <begin position="525"/>
        <end position="545"/>
    </location>
</feature>
<evidence type="ECO:0000313" key="10">
    <source>
        <dbReference type="Proteomes" id="UP001642484"/>
    </source>
</evidence>
<keyword evidence="6" id="KW-0325">Glycoprotein</keyword>
<evidence type="ECO:0000256" key="4">
    <source>
        <dbReference type="ARBA" id="ARBA00022989"/>
    </source>
</evidence>
<dbReference type="Pfam" id="PF04515">
    <property type="entry name" value="Choline_transpo"/>
    <property type="match status" value="1"/>
</dbReference>
<protein>
    <recommendedName>
        <fullName evidence="7">Choline transporter-like protein</fullName>
    </recommendedName>
</protein>
<keyword evidence="5 7" id="KW-0472">Membrane</keyword>
<comment type="caution">
    <text evidence="9">The sequence shown here is derived from an EMBL/GenBank/DDBJ whole genome shotgun (WGS) entry which is preliminary data.</text>
</comment>
<sequence>MSDSSEAEGDSDMELDDLFQKRRCTDVPCCLLFVVGMVALVALFVHAMVDGNTKKLNHGINAMGQQCGVDPEVLDKPLLYFCPVDTATGEHSVNLDDPICVSECPHEGSNFATFGGCRTPRVYPTTQVGSRYCLPSSSTEAQAREKVEETMRDNVSKFWALVERVWKAWPVLLLTVIVACLMGYIFLFMLKTVARCIIWICAFIGLVGFIGLGAYLWTQAQVNEGSMKTGLQVLAVISWVLSSIVALLVCCCGSAVDLSTACMGQAAIVIWRMPVLLLSPLIKAILKATVWIVLAAGFIQLLSTGDVTGLGRERHLSLSQEQIWMLVIYLFLSFWLLAFMSAMYQFSIAYAAASWYVAPRKDLSTTRKRVNQCAIFEGVRIGMWYHSGSLALGSALIAFLQLLQTILEWAEKKSQVEMNPVTGCVVKSLLCCCRCVEGIVQFVNKNVYIDIALTSKGFCTALGSIGEIIIHHGAAMAILNGATFIFQIVGIASITACCGLLSAALLSQEKYRSIASASYMPNPGVAIAVCCVLAFIVGWAFMTIFDMVSDTLLICHAEDLARSDGPKHTDDNREFAEMYAKAEERAKELQAQAESDGEHPPKPGRYSRH</sequence>
<feature type="transmembrane region" description="Helical" evidence="7">
    <location>
        <begin position="484"/>
        <end position="505"/>
    </location>
</feature>
<name>A0ABP0MEA0_9DINO</name>
<evidence type="ECO:0000313" key="9">
    <source>
        <dbReference type="EMBL" id="CAK9049413.1"/>
    </source>
</evidence>
<keyword evidence="3 7" id="KW-0812">Transmembrane</keyword>